<reference evidence="4 5" key="1">
    <citation type="submission" date="2020-10" db="EMBL/GenBank/DDBJ databases">
        <title>The Coptis chinensis genome and diversification of protoberbering-type alkaloids.</title>
        <authorList>
            <person name="Wang B."/>
            <person name="Shu S."/>
            <person name="Song C."/>
            <person name="Liu Y."/>
        </authorList>
    </citation>
    <scope>NUCLEOTIDE SEQUENCE [LARGE SCALE GENOMIC DNA]</scope>
    <source>
        <strain evidence="4">HL-2020</strain>
        <tissue evidence="4">Leaf</tissue>
    </source>
</reference>
<dbReference type="AlphaFoldDB" id="A0A835HWL2"/>
<dbReference type="EMBL" id="JADFTS010000005">
    <property type="protein sequence ID" value="KAF9606539.1"/>
    <property type="molecule type" value="Genomic_DNA"/>
</dbReference>
<organism evidence="4 5">
    <name type="scientific">Coptis chinensis</name>
    <dbReference type="NCBI Taxonomy" id="261450"/>
    <lineage>
        <taxon>Eukaryota</taxon>
        <taxon>Viridiplantae</taxon>
        <taxon>Streptophyta</taxon>
        <taxon>Embryophyta</taxon>
        <taxon>Tracheophyta</taxon>
        <taxon>Spermatophyta</taxon>
        <taxon>Magnoliopsida</taxon>
        <taxon>Ranunculales</taxon>
        <taxon>Ranunculaceae</taxon>
        <taxon>Coptidoideae</taxon>
        <taxon>Coptis</taxon>
    </lineage>
</organism>
<dbReference type="Gene3D" id="3.20.20.80">
    <property type="entry name" value="Glycosidases"/>
    <property type="match status" value="1"/>
</dbReference>
<feature type="transmembrane region" description="Helical" evidence="3">
    <location>
        <begin position="6"/>
        <end position="23"/>
    </location>
</feature>
<keyword evidence="3" id="KW-0472">Membrane</keyword>
<accession>A0A835HWL2</accession>
<name>A0A835HWL2_9MAGN</name>
<evidence type="ECO:0000313" key="5">
    <source>
        <dbReference type="Proteomes" id="UP000631114"/>
    </source>
</evidence>
<proteinExistence type="inferred from homology"/>
<comment type="similarity">
    <text evidence="1">Belongs to the glycosyl hydrolase 13 family.</text>
</comment>
<dbReference type="InterPro" id="IPR017853">
    <property type="entry name" value="GH"/>
</dbReference>
<keyword evidence="3" id="KW-1133">Transmembrane helix</keyword>
<dbReference type="Proteomes" id="UP000631114">
    <property type="component" value="Unassembled WGS sequence"/>
</dbReference>
<comment type="caution">
    <text evidence="4">The sequence shown here is derived from an EMBL/GenBank/DDBJ whole genome shotgun (WGS) entry which is preliminary data.</text>
</comment>
<evidence type="ECO:0000313" key="4">
    <source>
        <dbReference type="EMBL" id="KAF9606539.1"/>
    </source>
</evidence>
<protein>
    <recommendedName>
        <fullName evidence="2">1,4-alpha-D-glucan glucanohydrolase</fullName>
    </recommendedName>
</protein>
<dbReference type="SUPFAM" id="SSF51445">
    <property type="entry name" value="(Trans)glycosidases"/>
    <property type="match status" value="1"/>
</dbReference>
<keyword evidence="3" id="KW-0812">Transmembrane</keyword>
<keyword evidence="5" id="KW-1185">Reference proteome</keyword>
<evidence type="ECO:0000256" key="2">
    <source>
        <dbReference type="ARBA" id="ARBA00030238"/>
    </source>
</evidence>
<sequence length="168" mass="19335">MWCVIGAFFIVIGVVIWILEHRINDDFQGPPRRHIVTMFLTTDKQDGRGVYCIFEGGTPDDRLDWMPTMICSDDTKYSDGTGNLDTGGDFSDAPDIDHTNPREGAELADWMNLLKTEIGFDGWRFDFTPRYSADFTKLYMDQTKPDFAVMEIWNPLAYEQDKMLIGRN</sequence>
<dbReference type="OrthoDB" id="1555347at2759"/>
<gene>
    <name evidence="4" type="ORF">IFM89_026002</name>
</gene>
<dbReference type="PANTHER" id="PTHR43447">
    <property type="entry name" value="ALPHA-AMYLASE"/>
    <property type="match status" value="1"/>
</dbReference>
<evidence type="ECO:0000256" key="3">
    <source>
        <dbReference type="SAM" id="Phobius"/>
    </source>
</evidence>
<evidence type="ECO:0000256" key="1">
    <source>
        <dbReference type="ARBA" id="ARBA00008061"/>
    </source>
</evidence>